<protein>
    <submittedName>
        <fullName evidence="8">Iron(III) transport system permease protein</fullName>
    </submittedName>
</protein>
<sequence>MPKAKTEMRIIFLSILIVFAVFLLFPLGTLFVRSFETNQGLGISNYLSILSHKDLIEAFGNSIKVSSITAVITTILAFALAYAVNCTRIYRPIKTVIKTGILIPMLLPTITYGFAIMYSFGNQGLLTKIFGQSLFDIYGLNGLLIGYVIYTLPAAFLLINNSFKYIDKKFIIVSKLMGDGSLRSFMNTIVRPLWATLGGAFVLSFILSFTDFGIPASVGGTYAVVATQLYQVMLGSIPDFNQGAVIAILMLLPAVFGVLLLNYLEKLNFHYDKFSAIELMQHKGRDISFGIISSAIIVAMLSVFAIMFIAPFLASYPYDITFTFKHVMDIFQSSDLVNVYKNSVIVAALTAVLGTLVAYGSAILNARTPLRGKSTIDSISMITNTVPGMVLGLSYLLLFNGSSLKGTFIIIILCNIVHFFTTPYLMAKNSLSKMNPSWETTGELLGDSWLKTIYRVILPNSASTVIEMISYYFINSMVTVSGIIFLVTAQTSLVATEIKQLQHFAKFNEIFVLSLLIFFTNLLIKILCDYFQKRQSINHS</sequence>
<dbReference type="Gene3D" id="1.10.3720.10">
    <property type="entry name" value="MetI-like"/>
    <property type="match status" value="2"/>
</dbReference>
<keyword evidence="9" id="KW-1185">Reference proteome</keyword>
<evidence type="ECO:0000313" key="8">
    <source>
        <dbReference type="EMBL" id="MBA9028027.1"/>
    </source>
</evidence>
<feature type="transmembrane region" description="Helical" evidence="6">
    <location>
        <begin position="404"/>
        <end position="427"/>
    </location>
</feature>
<evidence type="ECO:0000259" key="7">
    <source>
        <dbReference type="PROSITE" id="PS50928"/>
    </source>
</evidence>
<name>A0ABR6CSM5_9BACI</name>
<evidence type="ECO:0000256" key="4">
    <source>
        <dbReference type="ARBA" id="ARBA00022989"/>
    </source>
</evidence>
<keyword evidence="5 6" id="KW-0472">Membrane</keyword>
<comment type="caution">
    <text evidence="8">The sequence shown here is derived from an EMBL/GenBank/DDBJ whole genome shotgun (WGS) entry which is preliminary data.</text>
</comment>
<feature type="transmembrane region" description="Helical" evidence="6">
    <location>
        <begin position="243"/>
        <end position="264"/>
    </location>
</feature>
<gene>
    <name evidence="8" type="ORF">HNP81_003341</name>
</gene>
<feature type="domain" description="ABC transmembrane type-1" evidence="7">
    <location>
        <begin position="59"/>
        <end position="261"/>
    </location>
</feature>
<feature type="transmembrane region" description="Helical" evidence="6">
    <location>
        <begin position="138"/>
        <end position="159"/>
    </location>
</feature>
<evidence type="ECO:0000313" key="9">
    <source>
        <dbReference type="Proteomes" id="UP000626697"/>
    </source>
</evidence>
<evidence type="ECO:0000256" key="2">
    <source>
        <dbReference type="ARBA" id="ARBA00022448"/>
    </source>
</evidence>
<evidence type="ECO:0000256" key="5">
    <source>
        <dbReference type="ARBA" id="ARBA00023136"/>
    </source>
</evidence>
<dbReference type="PANTHER" id="PTHR43496:SF1">
    <property type="entry name" value="POLYGALACTURONAN_RHAMNOGALACTURONAN TRANSPORT SYSTEM PERMEASE PROTEIN YTEP"/>
    <property type="match status" value="1"/>
</dbReference>
<dbReference type="PANTHER" id="PTHR43496">
    <property type="entry name" value="PROTEIN LPLB"/>
    <property type="match status" value="1"/>
</dbReference>
<feature type="transmembrane region" description="Helical" evidence="6">
    <location>
        <begin position="344"/>
        <end position="366"/>
    </location>
</feature>
<feature type="transmembrane region" description="Helical" evidence="6">
    <location>
        <begin position="12"/>
        <end position="32"/>
    </location>
</feature>
<dbReference type="RefSeq" id="WP_182503280.1">
    <property type="nucleotide sequence ID" value="NZ_JACJHX010000011.1"/>
</dbReference>
<dbReference type="Pfam" id="PF00528">
    <property type="entry name" value="BPD_transp_1"/>
    <property type="match status" value="2"/>
</dbReference>
<dbReference type="CDD" id="cd06261">
    <property type="entry name" value="TM_PBP2"/>
    <property type="match status" value="2"/>
</dbReference>
<feature type="transmembrane region" description="Helical" evidence="6">
    <location>
        <begin position="65"/>
        <end position="84"/>
    </location>
</feature>
<feature type="transmembrane region" description="Helical" evidence="6">
    <location>
        <begin position="378"/>
        <end position="398"/>
    </location>
</feature>
<feature type="transmembrane region" description="Helical" evidence="6">
    <location>
        <begin position="469"/>
        <end position="490"/>
    </location>
</feature>
<proteinExistence type="inferred from homology"/>
<organism evidence="8 9">
    <name type="scientific">Peribacillus huizhouensis</name>
    <dbReference type="NCBI Taxonomy" id="1501239"/>
    <lineage>
        <taxon>Bacteria</taxon>
        <taxon>Bacillati</taxon>
        <taxon>Bacillota</taxon>
        <taxon>Bacilli</taxon>
        <taxon>Bacillales</taxon>
        <taxon>Bacillaceae</taxon>
        <taxon>Peribacillus</taxon>
    </lineage>
</organism>
<dbReference type="PROSITE" id="PS50928">
    <property type="entry name" value="ABC_TM1"/>
    <property type="match status" value="2"/>
</dbReference>
<feature type="domain" description="ABC transmembrane type-1" evidence="7">
    <location>
        <begin position="340"/>
        <end position="528"/>
    </location>
</feature>
<evidence type="ECO:0000256" key="3">
    <source>
        <dbReference type="ARBA" id="ARBA00022692"/>
    </source>
</evidence>
<feature type="transmembrane region" description="Helical" evidence="6">
    <location>
        <begin position="96"/>
        <end position="118"/>
    </location>
</feature>
<dbReference type="SUPFAM" id="SSF161098">
    <property type="entry name" value="MetI-like"/>
    <property type="match status" value="2"/>
</dbReference>
<dbReference type="InterPro" id="IPR035906">
    <property type="entry name" value="MetI-like_sf"/>
</dbReference>
<keyword evidence="3 6" id="KW-0812">Transmembrane</keyword>
<keyword evidence="4 6" id="KW-1133">Transmembrane helix</keyword>
<reference evidence="8 9" key="1">
    <citation type="submission" date="2020-08" db="EMBL/GenBank/DDBJ databases">
        <title>Genomic Encyclopedia of Type Strains, Phase IV (KMG-IV): sequencing the most valuable type-strain genomes for metagenomic binning, comparative biology and taxonomic classification.</title>
        <authorList>
            <person name="Goeker M."/>
        </authorList>
    </citation>
    <scope>NUCLEOTIDE SEQUENCE [LARGE SCALE GENOMIC DNA]</scope>
    <source>
        <strain evidence="8 9">DSM 105481</strain>
    </source>
</reference>
<dbReference type="InterPro" id="IPR000515">
    <property type="entry name" value="MetI-like"/>
</dbReference>
<feature type="transmembrane region" description="Helical" evidence="6">
    <location>
        <begin position="289"/>
        <end position="314"/>
    </location>
</feature>
<comment type="similarity">
    <text evidence="6">Belongs to the binding-protein-dependent transport system permease family.</text>
</comment>
<accession>A0ABR6CSM5</accession>
<feature type="transmembrane region" description="Helical" evidence="6">
    <location>
        <begin position="510"/>
        <end position="528"/>
    </location>
</feature>
<dbReference type="Proteomes" id="UP000626697">
    <property type="component" value="Unassembled WGS sequence"/>
</dbReference>
<comment type="subcellular location">
    <subcellularLocation>
        <location evidence="6">Cell membrane</location>
        <topology evidence="6">Multi-pass membrane protein</topology>
    </subcellularLocation>
    <subcellularLocation>
        <location evidence="1">Membrane</location>
        <topology evidence="1">Multi-pass membrane protein</topology>
    </subcellularLocation>
</comment>
<feature type="transmembrane region" description="Helical" evidence="6">
    <location>
        <begin position="193"/>
        <end position="214"/>
    </location>
</feature>
<evidence type="ECO:0000256" key="1">
    <source>
        <dbReference type="ARBA" id="ARBA00004141"/>
    </source>
</evidence>
<keyword evidence="2 6" id="KW-0813">Transport</keyword>
<dbReference type="EMBL" id="JACJHX010000011">
    <property type="protein sequence ID" value="MBA9028027.1"/>
    <property type="molecule type" value="Genomic_DNA"/>
</dbReference>
<evidence type="ECO:0000256" key="6">
    <source>
        <dbReference type="RuleBase" id="RU363032"/>
    </source>
</evidence>